<feature type="transmembrane region" description="Helical" evidence="12">
    <location>
        <begin position="95"/>
        <end position="114"/>
    </location>
</feature>
<dbReference type="Pfam" id="PF00654">
    <property type="entry name" value="Voltage_CLC"/>
    <property type="match status" value="1"/>
</dbReference>
<gene>
    <name evidence="14" type="ORF">BON30_38990</name>
</gene>
<evidence type="ECO:0000256" key="5">
    <source>
        <dbReference type="ARBA" id="ARBA00023065"/>
    </source>
</evidence>
<dbReference type="CDD" id="cd00400">
    <property type="entry name" value="Voltage_gated_ClC"/>
    <property type="match status" value="1"/>
</dbReference>
<evidence type="ECO:0000256" key="1">
    <source>
        <dbReference type="ARBA" id="ARBA00004141"/>
    </source>
</evidence>
<dbReference type="SUPFAM" id="SSF81340">
    <property type="entry name" value="Clc chloride channel"/>
    <property type="match status" value="1"/>
</dbReference>
<dbReference type="PANTHER" id="PTHR43427:SF6">
    <property type="entry name" value="CHLORIDE CHANNEL PROTEIN CLC-E"/>
    <property type="match status" value="1"/>
</dbReference>
<evidence type="ECO:0000256" key="8">
    <source>
        <dbReference type="ARBA" id="ARBA00023214"/>
    </source>
</evidence>
<evidence type="ECO:0000256" key="3">
    <source>
        <dbReference type="ARBA" id="ARBA00022692"/>
    </source>
</evidence>
<feature type="transmembrane region" description="Helical" evidence="12">
    <location>
        <begin position="46"/>
        <end position="75"/>
    </location>
</feature>
<dbReference type="Gene3D" id="1.10.3080.10">
    <property type="entry name" value="Clc chloride channel"/>
    <property type="match status" value="1"/>
</dbReference>
<dbReference type="CDD" id="cd02205">
    <property type="entry name" value="CBS_pair_SF"/>
    <property type="match status" value="1"/>
</dbReference>
<dbReference type="PANTHER" id="PTHR43427">
    <property type="entry name" value="CHLORIDE CHANNEL PROTEIN CLC-E"/>
    <property type="match status" value="1"/>
</dbReference>
<dbReference type="SMART" id="SM00116">
    <property type="entry name" value="CBS"/>
    <property type="match status" value="2"/>
</dbReference>
<dbReference type="InterPro" id="IPR001807">
    <property type="entry name" value="ClC"/>
</dbReference>
<dbReference type="GO" id="GO:0034707">
    <property type="term" value="C:chloride channel complex"/>
    <property type="evidence" value="ECO:0007669"/>
    <property type="project" value="UniProtKB-KW"/>
</dbReference>
<feature type="transmembrane region" description="Helical" evidence="12">
    <location>
        <begin position="266"/>
        <end position="289"/>
    </location>
</feature>
<evidence type="ECO:0000256" key="10">
    <source>
        <dbReference type="PROSITE-ProRule" id="PRU00703"/>
    </source>
</evidence>
<keyword evidence="5" id="KW-0406">Ion transport</keyword>
<feature type="region of interest" description="Disordered" evidence="11">
    <location>
        <begin position="1"/>
        <end position="40"/>
    </location>
</feature>
<dbReference type="PROSITE" id="PS51371">
    <property type="entry name" value="CBS"/>
    <property type="match status" value="2"/>
</dbReference>
<accession>A0A1L9AZS1</accession>
<dbReference type="Gene3D" id="3.10.580.10">
    <property type="entry name" value="CBS-domain"/>
    <property type="match status" value="1"/>
</dbReference>
<keyword evidence="6 12" id="KW-0472">Membrane</keyword>
<evidence type="ECO:0000256" key="2">
    <source>
        <dbReference type="ARBA" id="ARBA00022448"/>
    </source>
</evidence>
<keyword evidence="3 12" id="KW-0812">Transmembrane</keyword>
<keyword evidence="4 12" id="KW-1133">Transmembrane helix</keyword>
<evidence type="ECO:0000256" key="6">
    <source>
        <dbReference type="ARBA" id="ARBA00023136"/>
    </source>
</evidence>
<evidence type="ECO:0000256" key="11">
    <source>
        <dbReference type="SAM" id="MobiDB-lite"/>
    </source>
</evidence>
<organism evidence="14 15">
    <name type="scientific">Cystobacter ferrugineus</name>
    <dbReference type="NCBI Taxonomy" id="83449"/>
    <lineage>
        <taxon>Bacteria</taxon>
        <taxon>Pseudomonadati</taxon>
        <taxon>Myxococcota</taxon>
        <taxon>Myxococcia</taxon>
        <taxon>Myxococcales</taxon>
        <taxon>Cystobacterineae</taxon>
        <taxon>Archangiaceae</taxon>
        <taxon>Cystobacter</taxon>
    </lineage>
</organism>
<evidence type="ECO:0000256" key="7">
    <source>
        <dbReference type="ARBA" id="ARBA00023173"/>
    </source>
</evidence>
<keyword evidence="7" id="KW-0869">Chloride channel</keyword>
<feature type="transmembrane region" description="Helical" evidence="12">
    <location>
        <begin position="338"/>
        <end position="358"/>
    </location>
</feature>
<sequence>MKRPEILSPEEGLNGRDALPVAPSMGPTLQAEPRAPRSTGPVDGRVVWLCGLCVLLAIAAGLVAQLLGTLITLITQVAFFGRVSLEEVSPAEHTRGAWVLVIPVLGALVVGVMARYGSKAIRGHGIPEAMEQVLLNRSRIPARMTFLKPLSSAVAIGTGGPFGAEGPIIATGGALGSLLGQVLRVTADERKVLLAAGAGAGMAATFGAPVSAVLLAVELLLFELKPRSIIPVALATSTATAVRMLFVGGAPAFTVPDVSAPGGGALAFYIAMGALVGVASVGATRAVYAIEDAFERLPLHWMWWPALGAIAVGVVGWFEPRTLGVGYANIEAILSGRLVGTAALVFCLLKFTSWSIALGSGTSGGTLAPLFTIGGGLGSALGALAVAWVPGLGVDVRIAALVGMAAIFAGASRALLASVVFAFETTRQPLGLLPLLGGCAAAYLVSALLMRHSIMTEKLARRGARVPTEYTADVLASTLVREQGLRPVVTLRAEDTVAAVRAWLAGGAPGTRHQGFPVVDAAGRLLGVVTRRELMEEAVESRPVREFIARPPAVVFEDSTLREAADHMVREGVGRLPVVKRDAPWTLVGILTRSDLLAAHRRRLQEAHEPEREWGARRPSSSSA</sequence>
<dbReference type="STRING" id="83449.BON30_38990"/>
<feature type="transmembrane region" description="Helical" evidence="12">
    <location>
        <begin position="301"/>
        <end position="318"/>
    </location>
</feature>
<evidence type="ECO:0000313" key="15">
    <source>
        <dbReference type="Proteomes" id="UP000182229"/>
    </source>
</evidence>
<dbReference type="EMBL" id="MPIN01000014">
    <property type="protein sequence ID" value="OJH35518.1"/>
    <property type="molecule type" value="Genomic_DNA"/>
</dbReference>
<keyword evidence="10" id="KW-0129">CBS domain</keyword>
<dbReference type="PRINTS" id="PR00762">
    <property type="entry name" value="CLCHANNEL"/>
</dbReference>
<feature type="transmembrane region" description="Helical" evidence="12">
    <location>
        <begin position="429"/>
        <end position="449"/>
    </location>
</feature>
<feature type="transmembrane region" description="Helical" evidence="12">
    <location>
        <begin position="401"/>
        <end position="423"/>
    </location>
</feature>
<feature type="transmembrane region" description="Helical" evidence="12">
    <location>
        <begin position="370"/>
        <end position="389"/>
    </location>
</feature>
<dbReference type="SUPFAM" id="SSF54631">
    <property type="entry name" value="CBS-domain pair"/>
    <property type="match status" value="1"/>
</dbReference>
<dbReference type="InterPro" id="IPR000644">
    <property type="entry name" value="CBS_dom"/>
</dbReference>
<dbReference type="InterPro" id="IPR050368">
    <property type="entry name" value="ClC-type_chloride_channel"/>
</dbReference>
<evidence type="ECO:0000313" key="14">
    <source>
        <dbReference type="EMBL" id="OJH35518.1"/>
    </source>
</evidence>
<evidence type="ECO:0000256" key="4">
    <source>
        <dbReference type="ARBA" id="ARBA00022989"/>
    </source>
</evidence>
<feature type="transmembrane region" description="Helical" evidence="12">
    <location>
        <begin position="192"/>
        <end position="217"/>
    </location>
</feature>
<name>A0A1L9AZS1_9BACT</name>
<dbReference type="InterPro" id="IPR046342">
    <property type="entry name" value="CBS_dom_sf"/>
</dbReference>
<keyword evidence="8" id="KW-0868">Chloride</keyword>
<feature type="transmembrane region" description="Helical" evidence="12">
    <location>
        <begin position="229"/>
        <end position="254"/>
    </location>
</feature>
<feature type="domain" description="CBS" evidence="13">
    <location>
        <begin position="484"/>
        <end position="544"/>
    </location>
</feature>
<keyword evidence="15" id="KW-1185">Reference proteome</keyword>
<dbReference type="OrthoDB" id="9767361at2"/>
<keyword evidence="2" id="KW-0813">Transport</keyword>
<evidence type="ECO:0000256" key="12">
    <source>
        <dbReference type="SAM" id="Phobius"/>
    </source>
</evidence>
<comment type="subcellular location">
    <subcellularLocation>
        <location evidence="1">Membrane</location>
        <topology evidence="1">Multi-pass membrane protein</topology>
    </subcellularLocation>
</comment>
<dbReference type="RefSeq" id="WP_071903617.1">
    <property type="nucleotide sequence ID" value="NZ_MPIN01000014.1"/>
</dbReference>
<evidence type="ECO:0000259" key="13">
    <source>
        <dbReference type="PROSITE" id="PS51371"/>
    </source>
</evidence>
<dbReference type="GO" id="GO:0005254">
    <property type="term" value="F:chloride channel activity"/>
    <property type="evidence" value="ECO:0007669"/>
    <property type="project" value="UniProtKB-KW"/>
</dbReference>
<evidence type="ECO:0000256" key="9">
    <source>
        <dbReference type="ARBA" id="ARBA00023303"/>
    </source>
</evidence>
<proteinExistence type="predicted"/>
<comment type="caution">
    <text evidence="14">The sequence shown here is derived from an EMBL/GenBank/DDBJ whole genome shotgun (WGS) entry which is preliminary data.</text>
</comment>
<dbReference type="AlphaFoldDB" id="A0A1L9AZS1"/>
<dbReference type="Proteomes" id="UP000182229">
    <property type="component" value="Unassembled WGS sequence"/>
</dbReference>
<dbReference type="Pfam" id="PF00571">
    <property type="entry name" value="CBS"/>
    <property type="match status" value="2"/>
</dbReference>
<protein>
    <submittedName>
        <fullName evidence="14">Chloride channel protein</fullName>
    </submittedName>
</protein>
<feature type="domain" description="CBS" evidence="13">
    <location>
        <begin position="548"/>
        <end position="606"/>
    </location>
</feature>
<reference evidence="15" key="1">
    <citation type="submission" date="2016-11" db="EMBL/GenBank/DDBJ databases">
        <authorList>
            <person name="Shukria A."/>
            <person name="Stevens D.C."/>
        </authorList>
    </citation>
    <scope>NUCLEOTIDE SEQUENCE [LARGE SCALE GENOMIC DNA]</scope>
    <source>
        <strain evidence="15">Cbfe23</strain>
    </source>
</reference>
<dbReference type="InterPro" id="IPR014743">
    <property type="entry name" value="Cl-channel_core"/>
</dbReference>
<keyword evidence="9" id="KW-0407">Ion channel</keyword>
<reference evidence="14 15" key="2">
    <citation type="submission" date="2016-12" db="EMBL/GenBank/DDBJ databases">
        <title>Draft Genome Sequence of Cystobacter ferrugineus Strain Cbfe23.</title>
        <authorList>
            <person name="Akbar S."/>
            <person name="Dowd S.E."/>
            <person name="Stevens D.C."/>
        </authorList>
    </citation>
    <scope>NUCLEOTIDE SEQUENCE [LARGE SCALE GENOMIC DNA]</scope>
    <source>
        <strain evidence="14 15">Cbfe23</strain>
    </source>
</reference>